<feature type="transmembrane region" description="Helical" evidence="3">
    <location>
        <begin position="12"/>
        <end position="29"/>
    </location>
</feature>
<dbReference type="Gene3D" id="6.10.340.10">
    <property type="match status" value="1"/>
</dbReference>
<feature type="domain" description="Methyl-accepting transducer" evidence="4">
    <location>
        <begin position="185"/>
        <end position="410"/>
    </location>
</feature>
<feature type="transmembrane region" description="Helical" evidence="3">
    <location>
        <begin position="41"/>
        <end position="62"/>
    </location>
</feature>
<sequence length="441" mass="46588">MSKFCVPLKIQVGAAILLSLGSAIILSYLQLIGAGSVYDHAVATGISILSTLYAAFLMMGMLRSIKKTSSCLKLAANGDVNERILHIGSSNEIGTMQLRVNQLLDILEAFLKESEASMEAAARRAYYRKIIMTGMPGIFGKSAAGISHVMDIMHERDESFEKSLSGMTDTFDANITGFLSELSKSAEILQNIASDLTNLSGDSLTQSEQLSHASEVSSASVNTVVGTTEQLSASIHEINTQLSHANSISLDAVKKSQDASYAITILQQGANKINDIVGFIGDIAEQTNLLALNATIEAARAGDAGKGFAVVAAEVKELANKTSGATTEITEHINELVKAITSTVSAIRDIESVIGSINESSNSISAAMEEQTAALNDIVNTMQSASESVQQTQHATVTIGNTAKSTESMSVTLNKASNDLSLKSKVVAGELEIFLSNLKTQ</sequence>
<dbReference type="PROSITE" id="PS50111">
    <property type="entry name" value="CHEMOTAXIS_TRANSDUC_2"/>
    <property type="match status" value="1"/>
</dbReference>
<accession>A0A2W5MVA3</accession>
<evidence type="ECO:0000256" key="1">
    <source>
        <dbReference type="ARBA" id="ARBA00023224"/>
    </source>
</evidence>
<keyword evidence="1 2" id="KW-0807">Transducer</keyword>
<evidence type="ECO:0000259" key="4">
    <source>
        <dbReference type="PROSITE" id="PS50111"/>
    </source>
</evidence>
<keyword evidence="3" id="KW-0812">Transmembrane</keyword>
<name>A0A2W5MVA3_9BACT</name>
<dbReference type="GO" id="GO:0007165">
    <property type="term" value="P:signal transduction"/>
    <property type="evidence" value="ECO:0007669"/>
    <property type="project" value="UniProtKB-KW"/>
</dbReference>
<protein>
    <recommendedName>
        <fullName evidence="4">Methyl-accepting transducer domain-containing protein</fullName>
    </recommendedName>
</protein>
<evidence type="ECO:0000313" key="5">
    <source>
        <dbReference type="EMBL" id="PZQ44139.1"/>
    </source>
</evidence>
<dbReference type="SMART" id="SM00283">
    <property type="entry name" value="MA"/>
    <property type="match status" value="1"/>
</dbReference>
<dbReference type="GO" id="GO:0016020">
    <property type="term" value="C:membrane"/>
    <property type="evidence" value="ECO:0007669"/>
    <property type="project" value="InterPro"/>
</dbReference>
<dbReference type="EMBL" id="QFQB01000108">
    <property type="protein sequence ID" value="PZQ44139.1"/>
    <property type="molecule type" value="Genomic_DNA"/>
</dbReference>
<keyword evidence="3" id="KW-1133">Transmembrane helix</keyword>
<gene>
    <name evidence="5" type="ORF">DI551_10735</name>
</gene>
<dbReference type="AlphaFoldDB" id="A0A2W5MVA3"/>
<dbReference type="Gene3D" id="1.10.287.950">
    <property type="entry name" value="Methyl-accepting chemotaxis protein"/>
    <property type="match status" value="1"/>
</dbReference>
<evidence type="ECO:0000313" key="6">
    <source>
        <dbReference type="Proteomes" id="UP000249417"/>
    </source>
</evidence>
<comment type="caution">
    <text evidence="5">The sequence shown here is derived from an EMBL/GenBank/DDBJ whole genome shotgun (WGS) entry which is preliminary data.</text>
</comment>
<evidence type="ECO:0000256" key="3">
    <source>
        <dbReference type="SAM" id="Phobius"/>
    </source>
</evidence>
<organism evidence="5 6">
    <name type="scientific">Micavibrio aeruginosavorus</name>
    <dbReference type="NCBI Taxonomy" id="349221"/>
    <lineage>
        <taxon>Bacteria</taxon>
        <taxon>Pseudomonadati</taxon>
        <taxon>Bdellovibrionota</taxon>
        <taxon>Bdellovibrionia</taxon>
        <taxon>Bdellovibrionales</taxon>
        <taxon>Pseudobdellovibrionaceae</taxon>
        <taxon>Micavibrio</taxon>
    </lineage>
</organism>
<evidence type="ECO:0000256" key="2">
    <source>
        <dbReference type="PROSITE-ProRule" id="PRU00284"/>
    </source>
</evidence>
<dbReference type="InterPro" id="IPR004089">
    <property type="entry name" value="MCPsignal_dom"/>
</dbReference>
<reference evidence="5 6" key="1">
    <citation type="submission" date="2017-08" db="EMBL/GenBank/DDBJ databases">
        <title>Infants hospitalized years apart are colonized by the same room-sourced microbial strains.</title>
        <authorList>
            <person name="Brooks B."/>
            <person name="Olm M.R."/>
            <person name="Firek B.A."/>
            <person name="Baker R."/>
            <person name="Thomas B.C."/>
            <person name="Morowitz M.J."/>
            <person name="Banfield J.F."/>
        </authorList>
    </citation>
    <scope>NUCLEOTIDE SEQUENCE [LARGE SCALE GENOMIC DNA]</scope>
    <source>
        <strain evidence="5">S2_005_002_R2_29</strain>
    </source>
</reference>
<dbReference type="PANTHER" id="PTHR32089:SF112">
    <property type="entry name" value="LYSOZYME-LIKE PROTEIN-RELATED"/>
    <property type="match status" value="1"/>
</dbReference>
<dbReference type="Pfam" id="PF00015">
    <property type="entry name" value="MCPsignal"/>
    <property type="match status" value="1"/>
</dbReference>
<dbReference type="Proteomes" id="UP000249417">
    <property type="component" value="Unassembled WGS sequence"/>
</dbReference>
<proteinExistence type="predicted"/>
<keyword evidence="3" id="KW-0472">Membrane</keyword>
<dbReference type="SUPFAM" id="SSF58104">
    <property type="entry name" value="Methyl-accepting chemotaxis protein (MCP) signaling domain"/>
    <property type="match status" value="1"/>
</dbReference>
<dbReference type="PANTHER" id="PTHR32089">
    <property type="entry name" value="METHYL-ACCEPTING CHEMOTAXIS PROTEIN MCPB"/>
    <property type="match status" value="1"/>
</dbReference>